<reference evidence="1" key="1">
    <citation type="submission" date="2018-02" db="EMBL/GenBank/DDBJ databases">
        <authorList>
            <person name="Vasarhelyi B.M."/>
            <person name="Deshmukh S."/>
            <person name="Balint B."/>
            <person name="Kukolya J."/>
        </authorList>
    </citation>
    <scope>NUCLEOTIDE SEQUENCE</scope>
    <source>
        <strain evidence="1">KB22</strain>
    </source>
</reference>
<sequence>MEGTAKKEIIKVLRESILKIEGFKSVTNEMDQPDCMLNDMASAFPYGRFPTGAIHEFISPTAACATSANGFIAGLLSALMANGLPCLWISTKRSLFPAGLKYYGIEPHQVIFIDVKKNKDALWVMEQGLKCNAVAVVVAELNEVSFSESQRLQLAVEQSRVTGFLHRKRPHKENTLACVSRWKIRPKKSYIIDDLPGVGFPMWEVQLEKIRNGKPGKWVFGWRDKQFVSIPLTPLQKIPVLKMEQYG</sequence>
<dbReference type="EMBL" id="PRDK01000001">
    <property type="protein sequence ID" value="MBE8712424.1"/>
    <property type="molecule type" value="Genomic_DNA"/>
</dbReference>
<comment type="caution">
    <text evidence="1">The sequence shown here is derived from an EMBL/GenBank/DDBJ whole genome shotgun (WGS) entry which is preliminary data.</text>
</comment>
<protein>
    <submittedName>
        <fullName evidence="1">Error-prone repair protein ImuA</fullName>
    </submittedName>
</protein>
<proteinExistence type="predicted"/>
<dbReference type="AlphaFoldDB" id="A0A928YP06"/>
<organism evidence="1 2">
    <name type="scientific">Sphingobacterium hungaricum</name>
    <dbReference type="NCBI Taxonomy" id="2082723"/>
    <lineage>
        <taxon>Bacteria</taxon>
        <taxon>Pseudomonadati</taxon>
        <taxon>Bacteroidota</taxon>
        <taxon>Sphingobacteriia</taxon>
        <taxon>Sphingobacteriales</taxon>
        <taxon>Sphingobacteriaceae</taxon>
        <taxon>Sphingobacterium</taxon>
    </lineage>
</organism>
<gene>
    <name evidence="1" type="ORF">C4F49_01850</name>
</gene>
<evidence type="ECO:0000313" key="2">
    <source>
        <dbReference type="Proteomes" id="UP000616201"/>
    </source>
</evidence>
<dbReference type="Proteomes" id="UP000616201">
    <property type="component" value="Unassembled WGS sequence"/>
</dbReference>
<dbReference type="SUPFAM" id="SSF52540">
    <property type="entry name" value="P-loop containing nucleoside triphosphate hydrolases"/>
    <property type="match status" value="1"/>
</dbReference>
<evidence type="ECO:0000313" key="1">
    <source>
        <dbReference type="EMBL" id="MBE8712424.1"/>
    </source>
</evidence>
<name>A0A928YP06_9SPHI</name>
<dbReference type="InterPro" id="IPR027417">
    <property type="entry name" value="P-loop_NTPase"/>
</dbReference>
<keyword evidence="2" id="KW-1185">Reference proteome</keyword>
<dbReference type="Gene3D" id="3.40.50.300">
    <property type="entry name" value="P-loop containing nucleotide triphosphate hydrolases"/>
    <property type="match status" value="1"/>
</dbReference>
<accession>A0A928YP06</accession>
<dbReference type="RefSeq" id="WP_196934759.1">
    <property type="nucleotide sequence ID" value="NZ_MU158698.1"/>
</dbReference>